<dbReference type="InterPro" id="IPR008265">
    <property type="entry name" value="Lipase_GDSL_AS"/>
</dbReference>
<dbReference type="InterPro" id="IPR036514">
    <property type="entry name" value="SGNH_hydro_sf"/>
</dbReference>
<dbReference type="AlphaFoldDB" id="A0A975DE05"/>
<dbReference type="InterPro" id="IPR051532">
    <property type="entry name" value="Ester_Hydrolysis_Enzymes"/>
</dbReference>
<feature type="signal peptide" evidence="1">
    <location>
        <begin position="1"/>
        <end position="22"/>
    </location>
</feature>
<reference evidence="3" key="1">
    <citation type="submission" date="2021-03" db="EMBL/GenBank/DDBJ databases">
        <title>Description of Psychrosphaera ytuae sp. nov. isolated from deep sea sediment of South China Sea.</title>
        <authorList>
            <person name="Zhang J."/>
            <person name="Xu X.-D."/>
        </authorList>
    </citation>
    <scope>NUCLEOTIDE SEQUENCE</scope>
    <source>
        <strain evidence="3">MTZ26</strain>
    </source>
</reference>
<keyword evidence="4" id="KW-1185">Reference proteome</keyword>
<evidence type="ECO:0000256" key="1">
    <source>
        <dbReference type="SAM" id="SignalP"/>
    </source>
</evidence>
<dbReference type="SUPFAM" id="SSF52266">
    <property type="entry name" value="SGNH hydrolase"/>
    <property type="match status" value="1"/>
</dbReference>
<dbReference type="PROSITE" id="PS01098">
    <property type="entry name" value="LIPASE_GDSL_SER"/>
    <property type="match status" value="1"/>
</dbReference>
<dbReference type="GO" id="GO:0006629">
    <property type="term" value="P:lipid metabolic process"/>
    <property type="evidence" value="ECO:0007669"/>
    <property type="project" value="InterPro"/>
</dbReference>
<gene>
    <name evidence="3" type="ORF">J1N51_00830</name>
</gene>
<dbReference type="Gene3D" id="3.40.50.1110">
    <property type="entry name" value="SGNH hydrolase"/>
    <property type="match status" value="1"/>
</dbReference>
<dbReference type="EMBL" id="CP072110">
    <property type="protein sequence ID" value="QTH65239.1"/>
    <property type="molecule type" value="Genomic_DNA"/>
</dbReference>
<dbReference type="GO" id="GO:0004622">
    <property type="term" value="F:phosphatidylcholine lysophospholipase activity"/>
    <property type="evidence" value="ECO:0007669"/>
    <property type="project" value="TreeGrafter"/>
</dbReference>
<accession>A0A975DE05</accession>
<dbReference type="Pfam" id="PF13472">
    <property type="entry name" value="Lipase_GDSL_2"/>
    <property type="match status" value="1"/>
</dbReference>
<proteinExistence type="predicted"/>
<keyword evidence="1" id="KW-0732">Signal</keyword>
<evidence type="ECO:0000313" key="4">
    <source>
        <dbReference type="Proteomes" id="UP000682739"/>
    </source>
</evidence>
<protein>
    <submittedName>
        <fullName evidence="3">Arylesterase</fullName>
    </submittedName>
</protein>
<dbReference type="PANTHER" id="PTHR30383:SF24">
    <property type="entry name" value="THIOESTERASE 1_PROTEASE 1_LYSOPHOSPHOLIPASE L1"/>
    <property type="match status" value="1"/>
</dbReference>
<organism evidence="3 4">
    <name type="scientific">Psychrosphaera ytuae</name>
    <dbReference type="NCBI Taxonomy" id="2820710"/>
    <lineage>
        <taxon>Bacteria</taxon>
        <taxon>Pseudomonadati</taxon>
        <taxon>Pseudomonadota</taxon>
        <taxon>Gammaproteobacteria</taxon>
        <taxon>Alteromonadales</taxon>
        <taxon>Pseudoalteromonadaceae</taxon>
        <taxon>Psychrosphaera</taxon>
    </lineage>
</organism>
<dbReference type="Proteomes" id="UP000682739">
    <property type="component" value="Chromosome"/>
</dbReference>
<dbReference type="PANTHER" id="PTHR30383">
    <property type="entry name" value="THIOESTERASE 1/PROTEASE 1/LYSOPHOSPHOLIPASE L1"/>
    <property type="match status" value="1"/>
</dbReference>
<sequence>MTSSLFITITLFLCFSMSLAHAETKVVMYGDSVSAGYGMKTEQSWPYLLQQTFVTENTPIKLINESISGETTGGGVARIEQVLKRHNLDKDDWIIIELGGNDGLRGFPINTLNSNLTQMIKAAQASEVNVALMQVRIPPNYGKRYTSMFEGTYGKLAKRFDIPLLPFFMEKVATNPNYMMRDGIHPNVSAQIIIRDEMKSVIEGLVSE</sequence>
<name>A0A975DE05_9GAMM</name>
<dbReference type="InterPro" id="IPR013830">
    <property type="entry name" value="SGNH_hydro"/>
</dbReference>
<feature type="chain" id="PRO_5037409146" evidence="1">
    <location>
        <begin position="23"/>
        <end position="208"/>
    </location>
</feature>
<feature type="domain" description="SGNH hydrolase-type esterase" evidence="2">
    <location>
        <begin position="29"/>
        <end position="188"/>
    </location>
</feature>
<dbReference type="KEGG" id="psym:J1N51_00830"/>
<dbReference type="CDD" id="cd01822">
    <property type="entry name" value="Lysophospholipase_L1_like"/>
    <property type="match status" value="1"/>
</dbReference>
<evidence type="ECO:0000313" key="3">
    <source>
        <dbReference type="EMBL" id="QTH65239.1"/>
    </source>
</evidence>
<evidence type="ECO:0000259" key="2">
    <source>
        <dbReference type="Pfam" id="PF13472"/>
    </source>
</evidence>